<evidence type="ECO:0000256" key="1">
    <source>
        <dbReference type="ARBA" id="ARBA00006484"/>
    </source>
</evidence>
<evidence type="ECO:0008006" key="6">
    <source>
        <dbReference type="Google" id="ProtNLM"/>
    </source>
</evidence>
<dbReference type="PANTHER" id="PTHR42760:SF37">
    <property type="entry name" value="CLAVALDEHYDE DEHYDROGENASE"/>
    <property type="match status" value="1"/>
</dbReference>
<dbReference type="PRINTS" id="PR00081">
    <property type="entry name" value="GDHRDH"/>
</dbReference>
<evidence type="ECO:0000256" key="2">
    <source>
        <dbReference type="ARBA" id="ARBA00023002"/>
    </source>
</evidence>
<dbReference type="GO" id="GO:0016616">
    <property type="term" value="F:oxidoreductase activity, acting on the CH-OH group of donors, NAD or NADP as acceptor"/>
    <property type="evidence" value="ECO:0007669"/>
    <property type="project" value="TreeGrafter"/>
</dbReference>
<accession>A0A1F5B3Z6</accession>
<dbReference type="AlphaFoldDB" id="A0A1F5B3Z6"/>
<evidence type="ECO:0000313" key="5">
    <source>
        <dbReference type="Proteomes" id="UP000176431"/>
    </source>
</evidence>
<dbReference type="SUPFAM" id="SSF51735">
    <property type="entry name" value="NAD(P)-binding Rossmann-fold domains"/>
    <property type="match status" value="1"/>
</dbReference>
<protein>
    <recommendedName>
        <fullName evidence="6">Short-chain dehydrogenase</fullName>
    </recommendedName>
</protein>
<proteinExistence type="inferred from homology"/>
<name>A0A1F5B3Z6_9BACT</name>
<dbReference type="Pfam" id="PF00106">
    <property type="entry name" value="adh_short"/>
    <property type="match status" value="1"/>
</dbReference>
<comment type="similarity">
    <text evidence="1 3">Belongs to the short-chain dehydrogenases/reductases (SDR) family.</text>
</comment>
<dbReference type="Proteomes" id="UP000176431">
    <property type="component" value="Unassembled WGS sequence"/>
</dbReference>
<dbReference type="InterPro" id="IPR002347">
    <property type="entry name" value="SDR_fam"/>
</dbReference>
<dbReference type="FunFam" id="3.40.50.720:FF:000084">
    <property type="entry name" value="Short-chain dehydrogenase reductase"/>
    <property type="match status" value="1"/>
</dbReference>
<reference evidence="4 5" key="1">
    <citation type="journal article" date="2016" name="Nat. Commun.">
        <title>Thousands of microbial genomes shed light on interconnected biogeochemical processes in an aquifer system.</title>
        <authorList>
            <person name="Anantharaman K."/>
            <person name="Brown C.T."/>
            <person name="Hug L.A."/>
            <person name="Sharon I."/>
            <person name="Castelle C.J."/>
            <person name="Probst A.J."/>
            <person name="Thomas B.C."/>
            <person name="Singh A."/>
            <person name="Wilkins M.J."/>
            <person name="Karaoz U."/>
            <person name="Brodie E.L."/>
            <person name="Williams K.H."/>
            <person name="Hubbard S.S."/>
            <person name="Banfield J.F."/>
        </authorList>
    </citation>
    <scope>NUCLEOTIDE SEQUENCE [LARGE SCALE GENOMIC DNA]</scope>
</reference>
<dbReference type="EMBL" id="MEYK01000015">
    <property type="protein sequence ID" value="OGD25316.1"/>
    <property type="molecule type" value="Genomic_DNA"/>
</dbReference>
<comment type="caution">
    <text evidence="4">The sequence shown here is derived from an EMBL/GenBank/DDBJ whole genome shotgun (WGS) entry which is preliminary data.</text>
</comment>
<sequence length="270" mass="30115">MTLKGKTAIIAGASRGIGKAIAKRFFKEGADVIAIARNTNVLIHHEIRSYENLNKLITWPCDVSQEEEVKKAFDFIDNRLNRKVDILVNAAGIAEPYAPIFESEFSEWKKVFETNVFGTFLMMKYAILQMRENKSGKIINFSGGGDGLEGFSAYSASKVAIVRLTETVAKEVKPFGIDVNVIAPGPLKTRLFYEMFFSKAFLQSKKTPPATGDMQKSVELALFLASDKSNGLSGKFLSANWDNWEKIPENLNLIMSDPNVFTLRRVKGEI</sequence>
<dbReference type="PANTHER" id="PTHR42760">
    <property type="entry name" value="SHORT-CHAIN DEHYDROGENASES/REDUCTASES FAMILY MEMBER"/>
    <property type="match status" value="1"/>
</dbReference>
<dbReference type="CDD" id="cd05233">
    <property type="entry name" value="SDR_c"/>
    <property type="match status" value="1"/>
</dbReference>
<evidence type="ECO:0000313" key="4">
    <source>
        <dbReference type="EMBL" id="OGD25316.1"/>
    </source>
</evidence>
<dbReference type="InterPro" id="IPR036291">
    <property type="entry name" value="NAD(P)-bd_dom_sf"/>
</dbReference>
<keyword evidence="2" id="KW-0560">Oxidoreductase</keyword>
<dbReference type="Gene3D" id="3.40.50.720">
    <property type="entry name" value="NAD(P)-binding Rossmann-like Domain"/>
    <property type="match status" value="1"/>
</dbReference>
<evidence type="ECO:0000256" key="3">
    <source>
        <dbReference type="RuleBase" id="RU000363"/>
    </source>
</evidence>
<dbReference type="PRINTS" id="PR00080">
    <property type="entry name" value="SDRFAMILY"/>
</dbReference>
<gene>
    <name evidence="4" type="ORF">A2819_00340</name>
</gene>
<organism evidence="4 5">
    <name type="scientific">Candidatus Azambacteria bacterium RIFCSPHIGHO2_01_FULL_40_24</name>
    <dbReference type="NCBI Taxonomy" id="1797301"/>
    <lineage>
        <taxon>Bacteria</taxon>
        <taxon>Candidatus Azamiibacteriota</taxon>
    </lineage>
</organism>